<dbReference type="AlphaFoldDB" id="A0A177FH31"/>
<accession>A0A177FH31</accession>
<name>A0A177FH31_9EURO</name>
<protein>
    <submittedName>
        <fullName evidence="1">Uncharacterized protein</fullName>
    </submittedName>
</protein>
<evidence type="ECO:0000313" key="1">
    <source>
        <dbReference type="EMBL" id="OAG43006.1"/>
    </source>
</evidence>
<evidence type="ECO:0000313" key="2">
    <source>
        <dbReference type="Proteomes" id="UP000077002"/>
    </source>
</evidence>
<dbReference type="GeneID" id="34597799"/>
<dbReference type="EMBL" id="LVKK01000012">
    <property type="protein sequence ID" value="OAG43006.1"/>
    <property type="molecule type" value="Genomic_DNA"/>
</dbReference>
<sequence>MPLASINLKNTHDSSMLGRGSVSSFNNLLQFPASSCERIGLPMTDQWTTLSSRARKWPCDLMIEMGIHNFENISFGGFHQVGARGGWCDGYATIQANVATFEAPLMVASKKASRLQQNSKLWIRF</sequence>
<proteinExistence type="predicted"/>
<comment type="caution">
    <text evidence="1">The sequence shown here is derived from an EMBL/GenBank/DDBJ whole genome shotgun (WGS) entry which is preliminary data.</text>
</comment>
<reference evidence="1 2" key="1">
    <citation type="submission" date="2016-03" db="EMBL/GenBank/DDBJ databases">
        <title>Draft genome sequence of the Fonsecaea monophora CBS 269.37.</title>
        <authorList>
            <person name="Bombassaro A."/>
            <person name="Vinicius W.A."/>
            <person name="De Hoog S."/>
            <person name="Sun J."/>
            <person name="Souza E.M."/>
            <person name="Raittz R.T."/>
            <person name="Costa F."/>
            <person name="Leao A.C."/>
            <person name="Tadra-Sfeir M.Z."/>
            <person name="Baura V."/>
            <person name="Balsanelli E."/>
            <person name="Pedrosa F.O."/>
            <person name="Moreno L.F."/>
            <person name="Steffens M.B."/>
            <person name="Xi L."/>
            <person name="Bocca A.L."/>
            <person name="Felipe M.S."/>
            <person name="Teixeira M."/>
            <person name="Telles Filho F.Q."/>
            <person name="Azevedo C.M."/>
            <person name="Gomes R."/>
            <person name="Vicente V.A."/>
        </authorList>
    </citation>
    <scope>NUCLEOTIDE SEQUENCE [LARGE SCALE GENOMIC DNA]</scope>
    <source>
        <strain evidence="1 2">CBS 269.37</strain>
    </source>
</reference>
<organism evidence="1 2">
    <name type="scientific">Fonsecaea monophora</name>
    <dbReference type="NCBI Taxonomy" id="254056"/>
    <lineage>
        <taxon>Eukaryota</taxon>
        <taxon>Fungi</taxon>
        <taxon>Dikarya</taxon>
        <taxon>Ascomycota</taxon>
        <taxon>Pezizomycotina</taxon>
        <taxon>Eurotiomycetes</taxon>
        <taxon>Chaetothyriomycetidae</taxon>
        <taxon>Chaetothyriales</taxon>
        <taxon>Herpotrichiellaceae</taxon>
        <taxon>Fonsecaea</taxon>
    </lineage>
</organism>
<keyword evidence="2" id="KW-1185">Reference proteome</keyword>
<dbReference type="RefSeq" id="XP_022514958.1">
    <property type="nucleotide sequence ID" value="XM_022652602.1"/>
</dbReference>
<gene>
    <name evidence="1" type="ORF">AYO21_02625</name>
</gene>
<dbReference type="Proteomes" id="UP000077002">
    <property type="component" value="Unassembled WGS sequence"/>
</dbReference>